<proteinExistence type="predicted"/>
<evidence type="ECO:0000313" key="3">
    <source>
        <dbReference type="Proteomes" id="UP000712600"/>
    </source>
</evidence>
<name>A0A8S9MRI8_BRACR</name>
<evidence type="ECO:0000256" key="1">
    <source>
        <dbReference type="SAM" id="MobiDB-lite"/>
    </source>
</evidence>
<protein>
    <submittedName>
        <fullName evidence="2">Uncharacterized protein</fullName>
    </submittedName>
</protein>
<reference evidence="2" key="1">
    <citation type="submission" date="2019-12" db="EMBL/GenBank/DDBJ databases">
        <title>Genome sequencing and annotation of Brassica cretica.</title>
        <authorList>
            <person name="Studholme D.J."/>
            <person name="Sarris P."/>
        </authorList>
    </citation>
    <scope>NUCLEOTIDE SEQUENCE</scope>
    <source>
        <strain evidence="2">PFS-109/04</strain>
        <tissue evidence="2">Leaf</tissue>
    </source>
</reference>
<evidence type="ECO:0000313" key="2">
    <source>
        <dbReference type="EMBL" id="KAF3486555.1"/>
    </source>
</evidence>
<comment type="caution">
    <text evidence="2">The sequence shown here is derived from an EMBL/GenBank/DDBJ whole genome shotgun (WGS) entry which is preliminary data.</text>
</comment>
<feature type="region of interest" description="Disordered" evidence="1">
    <location>
        <begin position="84"/>
        <end position="125"/>
    </location>
</feature>
<gene>
    <name evidence="2" type="ORF">F2Q69_00053109</name>
</gene>
<dbReference type="EMBL" id="QGKX02002183">
    <property type="protein sequence ID" value="KAF3486555.1"/>
    <property type="molecule type" value="Genomic_DNA"/>
</dbReference>
<sequence>MGSLRSSGDSIEGTLGLYVATELRLELGCYVATEQTHARSLHSDRAKHALDCCVATLSEIMPDVSCFLRKKLFLPKIDIARINALRPQPKHSPNPPETSSTHSEDAPEPMQVDKAPMGRTLRKRKEKVAKHLKRGAIEKEMDIFLKRVLRIPQEKPFEEAYFTHIFTNQKSIDNHLEESIDSSPDDVIEDFPEGPIDIWENDYYNPIFAVDTATPSDRANLHTEEYDEDYEEERATEYRSIRAEEDRLLHYSYGIRNATSIDRTIPTSIDTHYHQTQCTRASTDIAYYTSFDNGVDHAQEGNYSFDSWADDHYHRSYALETKICEPRADEFHEGFTTEELFNHQERSNTDSLLAAACVKGTRFYRPFTRAKHPSIDNKASTSIYSYPKPPSNVSDTAKQNIDYLTPDEFGIFRDPEGYAREMDGHILQVSREDITDILQMPNGAENLFMQQHNTPEHQQRVTNEFYDTAGGVYDRFKPKYRQHTRPLIDISVPTSIDRRP</sequence>
<dbReference type="Proteomes" id="UP000712600">
    <property type="component" value="Unassembled WGS sequence"/>
</dbReference>
<accession>A0A8S9MRI8</accession>
<dbReference type="AlphaFoldDB" id="A0A8S9MRI8"/>
<organism evidence="2 3">
    <name type="scientific">Brassica cretica</name>
    <name type="common">Mustard</name>
    <dbReference type="NCBI Taxonomy" id="69181"/>
    <lineage>
        <taxon>Eukaryota</taxon>
        <taxon>Viridiplantae</taxon>
        <taxon>Streptophyta</taxon>
        <taxon>Embryophyta</taxon>
        <taxon>Tracheophyta</taxon>
        <taxon>Spermatophyta</taxon>
        <taxon>Magnoliopsida</taxon>
        <taxon>eudicotyledons</taxon>
        <taxon>Gunneridae</taxon>
        <taxon>Pentapetalae</taxon>
        <taxon>rosids</taxon>
        <taxon>malvids</taxon>
        <taxon>Brassicales</taxon>
        <taxon>Brassicaceae</taxon>
        <taxon>Brassiceae</taxon>
        <taxon>Brassica</taxon>
    </lineage>
</organism>